<feature type="coiled-coil region" evidence="1">
    <location>
        <begin position="89"/>
        <end position="148"/>
    </location>
</feature>
<keyword evidence="4" id="KW-1185">Reference proteome</keyword>
<evidence type="ECO:0000256" key="1">
    <source>
        <dbReference type="SAM" id="Coils"/>
    </source>
</evidence>
<reference evidence="3 4" key="1">
    <citation type="journal article" date="2024" name="BMC Genomics">
        <title>De novo assembly and annotation of Popillia japonica's genome with initial clues to its potential as an invasive pest.</title>
        <authorList>
            <person name="Cucini C."/>
            <person name="Boschi S."/>
            <person name="Funari R."/>
            <person name="Cardaioli E."/>
            <person name="Iannotti N."/>
            <person name="Marturano G."/>
            <person name="Paoli F."/>
            <person name="Bruttini M."/>
            <person name="Carapelli A."/>
            <person name="Frati F."/>
            <person name="Nardi F."/>
        </authorList>
    </citation>
    <scope>NUCLEOTIDE SEQUENCE [LARGE SCALE GENOMIC DNA]</scope>
    <source>
        <strain evidence="3">DMR45628</strain>
    </source>
</reference>
<dbReference type="Proteomes" id="UP001458880">
    <property type="component" value="Unassembled WGS sequence"/>
</dbReference>
<comment type="caution">
    <text evidence="3">The sequence shown here is derived from an EMBL/GenBank/DDBJ whole genome shotgun (WGS) entry which is preliminary data.</text>
</comment>
<protein>
    <submittedName>
        <fullName evidence="3">Uncharacterized protein</fullName>
    </submittedName>
</protein>
<name>A0AAW1HSB7_POPJA</name>
<evidence type="ECO:0000313" key="4">
    <source>
        <dbReference type="Proteomes" id="UP001458880"/>
    </source>
</evidence>
<sequence>MQSSRADAHTTQREHPLDDRPGAREERAARGRRGDRGLSSDHLPVMFTIGDVRRRSMGRIPNDYGKANWRQFREEVSRGWNMRTRLETIADLEDAVEAMTRKIQEAMKVTIPTKKIDPFRSSELPQQVLEEIRERNRLRRRYQRTREAKTRVEMSKANRRIQNSIRQHRNDVYRNRLTKVNVRDGSFWNLTKHLRKQYQPITSLEDENGSIAMEDEEIAAMAARTFDGYHQVPDTDQETVEHVEQVVDLFLLNHPPFPGSAGRL</sequence>
<keyword evidence="1" id="KW-0175">Coiled coil</keyword>
<organism evidence="3 4">
    <name type="scientific">Popillia japonica</name>
    <name type="common">Japanese beetle</name>
    <dbReference type="NCBI Taxonomy" id="7064"/>
    <lineage>
        <taxon>Eukaryota</taxon>
        <taxon>Metazoa</taxon>
        <taxon>Ecdysozoa</taxon>
        <taxon>Arthropoda</taxon>
        <taxon>Hexapoda</taxon>
        <taxon>Insecta</taxon>
        <taxon>Pterygota</taxon>
        <taxon>Neoptera</taxon>
        <taxon>Endopterygota</taxon>
        <taxon>Coleoptera</taxon>
        <taxon>Polyphaga</taxon>
        <taxon>Scarabaeiformia</taxon>
        <taxon>Scarabaeidae</taxon>
        <taxon>Rutelinae</taxon>
        <taxon>Popillia</taxon>
    </lineage>
</organism>
<dbReference type="AlphaFoldDB" id="A0AAW1HSB7"/>
<dbReference type="EMBL" id="JASPKY010001050">
    <property type="protein sequence ID" value="KAK9679285.1"/>
    <property type="molecule type" value="Genomic_DNA"/>
</dbReference>
<evidence type="ECO:0000256" key="2">
    <source>
        <dbReference type="SAM" id="MobiDB-lite"/>
    </source>
</evidence>
<feature type="compositionally biased region" description="Basic and acidic residues" evidence="2">
    <location>
        <begin position="1"/>
        <end position="39"/>
    </location>
</feature>
<proteinExistence type="predicted"/>
<feature type="region of interest" description="Disordered" evidence="2">
    <location>
        <begin position="1"/>
        <end position="42"/>
    </location>
</feature>
<evidence type="ECO:0000313" key="3">
    <source>
        <dbReference type="EMBL" id="KAK9679285.1"/>
    </source>
</evidence>
<gene>
    <name evidence="3" type="ORF">QE152_g40140</name>
</gene>
<accession>A0AAW1HSB7</accession>